<dbReference type="InterPro" id="IPR009057">
    <property type="entry name" value="Homeodomain-like_sf"/>
</dbReference>
<keyword evidence="2" id="KW-0678">Repressor</keyword>
<dbReference type="Proteomes" id="UP000007062">
    <property type="component" value="Chromosome 2R"/>
</dbReference>
<keyword evidence="6" id="KW-0539">Nucleus</keyword>
<dbReference type="InterPro" id="IPR001005">
    <property type="entry name" value="SANT/Myb"/>
</dbReference>
<dbReference type="FunFam" id="4.10.1240.50:FF:000002">
    <property type="entry name" value="REST corepressor isoform X1"/>
    <property type="match status" value="1"/>
</dbReference>
<keyword evidence="3" id="KW-0805">Transcription regulation</keyword>
<feature type="compositionally biased region" description="Basic and acidic residues" evidence="8">
    <location>
        <begin position="198"/>
        <end position="237"/>
    </location>
</feature>
<dbReference type="Pfam" id="PF01448">
    <property type="entry name" value="ELM2"/>
    <property type="match status" value="1"/>
</dbReference>
<dbReference type="VEuPathDB" id="VectorBase:AGAP002488"/>
<feature type="region of interest" description="Disordered" evidence="8">
    <location>
        <begin position="22"/>
        <end position="55"/>
    </location>
</feature>
<dbReference type="GO" id="GO:0005634">
    <property type="term" value="C:nucleus"/>
    <property type="evidence" value="ECO:0007669"/>
    <property type="project" value="UniProtKB-SubCell"/>
</dbReference>
<dbReference type="SUPFAM" id="SSF46689">
    <property type="entry name" value="Homeodomain-like"/>
    <property type="match status" value="1"/>
</dbReference>
<dbReference type="Pfam" id="PF00249">
    <property type="entry name" value="Myb_DNA-binding"/>
    <property type="match status" value="1"/>
</dbReference>
<name>A0A1S4GF24_ANOGA</name>
<dbReference type="SMART" id="SM00717">
    <property type="entry name" value="SANT"/>
    <property type="match status" value="1"/>
</dbReference>
<keyword evidence="4" id="KW-0175">Coiled coil</keyword>
<comment type="similarity">
    <text evidence="7">Belongs to the CoREST family.</text>
</comment>
<dbReference type="InterPro" id="IPR017884">
    <property type="entry name" value="SANT_dom"/>
</dbReference>
<evidence type="ECO:0000256" key="3">
    <source>
        <dbReference type="ARBA" id="ARBA00023015"/>
    </source>
</evidence>
<keyword evidence="10" id="KW-1185">Reference proteome</keyword>
<dbReference type="SMART" id="SM01189">
    <property type="entry name" value="ELM2"/>
    <property type="match status" value="1"/>
</dbReference>
<dbReference type="InterPro" id="IPR051066">
    <property type="entry name" value="Trans_reg/Corepressor"/>
</dbReference>
<keyword evidence="5" id="KW-0804">Transcription</keyword>
<accession>A0A1S4GF24</accession>
<evidence type="ECO:0000256" key="2">
    <source>
        <dbReference type="ARBA" id="ARBA00022491"/>
    </source>
</evidence>
<dbReference type="FunFam" id="1.10.10.60:FF:000033">
    <property type="entry name" value="REST corepressor 3"/>
    <property type="match status" value="1"/>
</dbReference>
<organism evidence="9 10">
    <name type="scientific">Anopheles gambiae</name>
    <name type="common">African malaria mosquito</name>
    <dbReference type="NCBI Taxonomy" id="7165"/>
    <lineage>
        <taxon>Eukaryota</taxon>
        <taxon>Metazoa</taxon>
        <taxon>Ecdysozoa</taxon>
        <taxon>Arthropoda</taxon>
        <taxon>Hexapoda</taxon>
        <taxon>Insecta</taxon>
        <taxon>Pterygota</taxon>
        <taxon>Neoptera</taxon>
        <taxon>Endopterygota</taxon>
        <taxon>Diptera</taxon>
        <taxon>Nematocera</taxon>
        <taxon>Culicoidea</taxon>
        <taxon>Culicidae</taxon>
        <taxon>Anophelinae</taxon>
        <taxon>Anopheles</taxon>
    </lineage>
</organism>
<feature type="region of interest" description="Disordered" evidence="8">
    <location>
        <begin position="197"/>
        <end position="255"/>
    </location>
</feature>
<evidence type="ECO:0000256" key="1">
    <source>
        <dbReference type="ARBA" id="ARBA00004123"/>
    </source>
</evidence>
<dbReference type="InterPro" id="IPR000949">
    <property type="entry name" value="ELM2_dom"/>
</dbReference>
<sequence length="317" mass="35552">MGSDREAQALTVMRVPGWSALPARPVALPTPARTTKTVTRKNGNSSKATKTKSEYEEKIRVGRDYQAVCPELVAPNERKPEQLNDRALLVWSPTKEIPDNKLEEYITVAKEKYGYNGEQALGMLFWHKHDLERAVLDLANFTPFPDEWSAEDRVLFEQAFQFHGKSFHRIRQMLPDKSIASLVKFYYSWKKTRSRTSVMDRQEKMKKNDSSENGSDHGSNEESDNEDKIDLVDDDNNRVTATANGKSKEPTDSVLISSNNMIDDDTSINNMESVSVNSLSAAITLDSSLSMDVDEVTITPNIKGNDAADASNTVIIQ</sequence>
<evidence type="ECO:0000313" key="10">
    <source>
        <dbReference type="Proteomes" id="UP000007062"/>
    </source>
</evidence>
<dbReference type="PROSITE" id="PS51293">
    <property type="entry name" value="SANT"/>
    <property type="match status" value="1"/>
</dbReference>
<dbReference type="AlphaFoldDB" id="A0A1S4GF24"/>
<dbReference type="VEuPathDB" id="VectorBase:AGAMI1_015143"/>
<evidence type="ECO:0000256" key="6">
    <source>
        <dbReference type="ARBA" id="ARBA00023242"/>
    </source>
</evidence>
<feature type="compositionally biased region" description="Polar residues" evidence="8">
    <location>
        <begin position="32"/>
        <end position="48"/>
    </location>
</feature>
<protein>
    <submittedName>
        <fullName evidence="9">Uncharacterized protein</fullName>
    </submittedName>
</protein>
<evidence type="ECO:0000313" key="9">
    <source>
        <dbReference type="EnsemblMetazoa" id="AGAP002488-PA"/>
    </source>
</evidence>
<comment type="subcellular location">
    <subcellularLocation>
        <location evidence="1">Nucleus</location>
    </subcellularLocation>
</comment>
<dbReference type="Gene3D" id="1.10.10.60">
    <property type="entry name" value="Homeodomain-like"/>
    <property type="match status" value="1"/>
</dbReference>
<reference evidence="9" key="3">
    <citation type="submission" date="2020-05" db="UniProtKB">
        <authorList>
            <consortium name="EnsemblMetazoa"/>
        </authorList>
    </citation>
    <scope>IDENTIFICATION</scope>
    <source>
        <strain evidence="9">PEST</strain>
    </source>
</reference>
<reference evidence="9 10" key="1">
    <citation type="journal article" date="2002" name="Science">
        <title>The genome sequence of the malaria mosquito Anopheles gambiae.</title>
        <authorList>
            <person name="Holt R.A."/>
            <person name="Subramanian G.M."/>
            <person name="Halpern A."/>
            <person name="Sutton G.G."/>
            <person name="Charlab R."/>
            <person name="Nusskern D.R."/>
            <person name="Wincker P."/>
            <person name="Clark A.G."/>
            <person name="Ribeiro J.M."/>
            <person name="Wides R."/>
            <person name="Salzberg S.L."/>
            <person name="Loftus B."/>
            <person name="Yandell M."/>
            <person name="Majoros W.H."/>
            <person name="Rusch D.B."/>
            <person name="Lai Z."/>
            <person name="Kraft C.L."/>
            <person name="Abril J.F."/>
            <person name="Anthouard V."/>
            <person name="Arensburger P."/>
            <person name="Atkinson P.W."/>
            <person name="Baden H."/>
            <person name="de Berardinis V."/>
            <person name="Baldwin D."/>
            <person name="Benes V."/>
            <person name="Biedler J."/>
            <person name="Blass C."/>
            <person name="Bolanos R."/>
            <person name="Boscus D."/>
            <person name="Barnstead M."/>
            <person name="Cai S."/>
            <person name="Center A."/>
            <person name="Chaturverdi K."/>
            <person name="Christophides G.K."/>
            <person name="Chrystal M.A."/>
            <person name="Clamp M."/>
            <person name="Cravchik A."/>
            <person name="Curwen V."/>
            <person name="Dana A."/>
            <person name="Delcher A."/>
            <person name="Dew I."/>
            <person name="Evans C.A."/>
            <person name="Flanigan M."/>
            <person name="Grundschober-Freimoser A."/>
            <person name="Friedli L."/>
            <person name="Gu Z."/>
            <person name="Guan P."/>
            <person name="Guigo R."/>
            <person name="Hillenmeyer M.E."/>
            <person name="Hladun S.L."/>
            <person name="Hogan J.R."/>
            <person name="Hong Y.S."/>
            <person name="Hoover J."/>
            <person name="Jaillon O."/>
            <person name="Ke Z."/>
            <person name="Kodira C."/>
            <person name="Kokoza E."/>
            <person name="Koutsos A."/>
            <person name="Letunic I."/>
            <person name="Levitsky A."/>
            <person name="Liang Y."/>
            <person name="Lin J.J."/>
            <person name="Lobo N.F."/>
            <person name="Lopez J.R."/>
            <person name="Malek J.A."/>
            <person name="McIntosh T.C."/>
            <person name="Meister S."/>
            <person name="Miller J."/>
            <person name="Mobarry C."/>
            <person name="Mongin E."/>
            <person name="Murphy S.D."/>
            <person name="O'Brochta D.A."/>
            <person name="Pfannkoch C."/>
            <person name="Qi R."/>
            <person name="Regier M.A."/>
            <person name="Remington K."/>
            <person name="Shao H."/>
            <person name="Sharakhova M.V."/>
            <person name="Sitter C.D."/>
            <person name="Shetty J."/>
            <person name="Smith T.J."/>
            <person name="Strong R."/>
            <person name="Sun J."/>
            <person name="Thomasova D."/>
            <person name="Ton L.Q."/>
            <person name="Topalis P."/>
            <person name="Tu Z."/>
            <person name="Unger M.F."/>
            <person name="Walenz B."/>
            <person name="Wang A."/>
            <person name="Wang J."/>
            <person name="Wang M."/>
            <person name="Wang X."/>
            <person name="Woodford K.J."/>
            <person name="Wortman J.R."/>
            <person name="Wu M."/>
            <person name="Yao A."/>
            <person name="Zdobnov E.M."/>
            <person name="Zhang H."/>
            <person name="Zhao Q."/>
            <person name="Zhao S."/>
            <person name="Zhu S.C."/>
            <person name="Zhimulev I."/>
            <person name="Coluzzi M."/>
            <person name="della Torre A."/>
            <person name="Roth C.W."/>
            <person name="Louis C."/>
            <person name="Kalush F."/>
            <person name="Mural R.J."/>
            <person name="Myers E.W."/>
            <person name="Adams M.D."/>
            <person name="Smith H.O."/>
            <person name="Broder S."/>
            <person name="Gardner M.J."/>
            <person name="Fraser C.M."/>
            <person name="Birney E."/>
            <person name="Bork P."/>
            <person name="Brey P.T."/>
            <person name="Venter J.C."/>
            <person name="Weissenbach J."/>
            <person name="Kafatos F.C."/>
            <person name="Collins F.H."/>
            <person name="Hoffman S.L."/>
        </authorList>
    </citation>
    <scope>NUCLEOTIDE SEQUENCE [LARGE SCALE GENOMIC DNA]</scope>
    <source>
        <strain evidence="9 10">PEST</strain>
    </source>
</reference>
<dbReference type="PROSITE" id="PS51156">
    <property type="entry name" value="ELM2"/>
    <property type="match status" value="1"/>
</dbReference>
<dbReference type="EnsemblMetazoa" id="AGAP002488-RA">
    <property type="protein sequence ID" value="AGAP002488-PA"/>
    <property type="gene ID" value="AGAP002488"/>
</dbReference>
<dbReference type="PANTHER" id="PTHR16089">
    <property type="entry name" value="REST COREPRESSOR COREST PROTEIN-RELATED"/>
    <property type="match status" value="1"/>
</dbReference>
<evidence type="ECO:0000256" key="8">
    <source>
        <dbReference type="SAM" id="MobiDB-lite"/>
    </source>
</evidence>
<proteinExistence type="inferred from homology"/>
<reference evidence="9 10" key="2">
    <citation type="journal article" date="2004" name="Trends Parasitol.">
        <title>The Anopheles gambiae genome: an update.</title>
        <authorList>
            <person name="Mongin E."/>
            <person name="Louis C."/>
            <person name="Holt R.A."/>
            <person name="Birney E."/>
            <person name="Collins F.H."/>
        </authorList>
    </citation>
    <scope>NUCLEOTIDE SEQUENCE [LARGE SCALE GENOMIC DNA]</scope>
    <source>
        <strain evidence="9 10">PEST</strain>
    </source>
</reference>
<dbReference type="EMBL" id="AAAB01008859">
    <property type="status" value="NOT_ANNOTATED_CDS"/>
    <property type="molecule type" value="Genomic_DNA"/>
</dbReference>
<evidence type="ECO:0000256" key="7">
    <source>
        <dbReference type="ARBA" id="ARBA00038011"/>
    </source>
</evidence>
<dbReference type="PANTHER" id="PTHR16089:SF28">
    <property type="entry name" value="REST COREPRESSOR"/>
    <property type="match status" value="1"/>
</dbReference>
<dbReference type="Gene3D" id="4.10.1240.50">
    <property type="match status" value="1"/>
</dbReference>
<evidence type="ECO:0000256" key="4">
    <source>
        <dbReference type="ARBA" id="ARBA00023054"/>
    </source>
</evidence>
<evidence type="ECO:0000256" key="5">
    <source>
        <dbReference type="ARBA" id="ARBA00023163"/>
    </source>
</evidence>